<feature type="transmembrane region" description="Helical" evidence="5">
    <location>
        <begin position="129"/>
        <end position="151"/>
    </location>
</feature>
<dbReference type="SUPFAM" id="SSF103473">
    <property type="entry name" value="MFS general substrate transporter"/>
    <property type="match status" value="1"/>
</dbReference>
<gene>
    <name evidence="7" type="ORF">GCM10009765_11110</name>
</gene>
<proteinExistence type="predicted"/>
<evidence type="ECO:0000256" key="2">
    <source>
        <dbReference type="ARBA" id="ARBA00022692"/>
    </source>
</evidence>
<dbReference type="Gene3D" id="1.20.1250.20">
    <property type="entry name" value="MFS general substrate transporter like domains"/>
    <property type="match status" value="1"/>
</dbReference>
<evidence type="ECO:0000259" key="6">
    <source>
        <dbReference type="PROSITE" id="PS50850"/>
    </source>
</evidence>
<feature type="transmembrane region" description="Helical" evidence="5">
    <location>
        <begin position="38"/>
        <end position="63"/>
    </location>
</feature>
<dbReference type="Pfam" id="PF00083">
    <property type="entry name" value="Sugar_tr"/>
    <property type="match status" value="1"/>
</dbReference>
<feature type="transmembrane region" description="Helical" evidence="5">
    <location>
        <begin position="407"/>
        <end position="428"/>
    </location>
</feature>
<dbReference type="PANTHER" id="PTHR23508">
    <property type="entry name" value="CARBOXYLIC ACID TRANSPORTER PROTEIN HOMOLOG"/>
    <property type="match status" value="1"/>
</dbReference>
<evidence type="ECO:0000313" key="8">
    <source>
        <dbReference type="Proteomes" id="UP001500618"/>
    </source>
</evidence>
<sequence>MSSPTKPFRATTHAELIALSDQAAHRVMNSQGTRNGQGVGWLMMSTILVESWDIYAISFLLVFVKADFHPSALMLGLASSAVQLGGLLGAVFGGWLADRLGRRWVFITTMVLFIVLAPLQGFVTSMWQLVAIRFLLGFPLSSDLASGYAYIMEAMPRGTREVMGNRKQGMFAIGEVLAITVVTVMLVAGVDHSLLWRIGLALGALPALALLLGRLKITDTAPSLILRGKFHQAKQVSRVMFHDSLDMLPDQDFRIKRPSTANFLRSIWSDPVRRRASIFGWISNAAQSASFGAFGFYLPSVLAVAGISKGIVATNLMTGAIYCLAAVSGFVGPQITSRIGHRGISQWGFGISFVSLLLAAFALQLNVGWLLLLAAAAMMWGQYWAGTNGMTVTAMVAPTRYKATACGFGYVFVKLASFVTLFLFPLLLEATGTAAATAIVSLIALGGFLAARYILPEVYGYVESESLKTAQTY</sequence>
<feature type="transmembrane region" description="Helical" evidence="5">
    <location>
        <begin position="75"/>
        <end position="97"/>
    </location>
</feature>
<keyword evidence="4 5" id="KW-0472">Membrane</keyword>
<dbReference type="PROSITE" id="PS50850">
    <property type="entry name" value="MFS"/>
    <property type="match status" value="1"/>
</dbReference>
<protein>
    <submittedName>
        <fullName evidence="7">MFS transporter</fullName>
    </submittedName>
</protein>
<dbReference type="PROSITE" id="PS00216">
    <property type="entry name" value="SUGAR_TRANSPORT_1"/>
    <property type="match status" value="1"/>
</dbReference>
<dbReference type="Proteomes" id="UP001500618">
    <property type="component" value="Unassembled WGS sequence"/>
</dbReference>
<feature type="transmembrane region" description="Helical" evidence="5">
    <location>
        <begin position="171"/>
        <end position="188"/>
    </location>
</feature>
<keyword evidence="2 5" id="KW-0812">Transmembrane</keyword>
<evidence type="ECO:0000256" key="3">
    <source>
        <dbReference type="ARBA" id="ARBA00022989"/>
    </source>
</evidence>
<evidence type="ECO:0000256" key="1">
    <source>
        <dbReference type="ARBA" id="ARBA00004651"/>
    </source>
</evidence>
<keyword evidence="8" id="KW-1185">Reference proteome</keyword>
<dbReference type="EMBL" id="BAAANY010000003">
    <property type="protein sequence ID" value="GAA1663385.1"/>
    <property type="molecule type" value="Genomic_DNA"/>
</dbReference>
<feature type="transmembrane region" description="Helical" evidence="5">
    <location>
        <begin position="194"/>
        <end position="213"/>
    </location>
</feature>
<accession>A0ABN2G0R8</accession>
<dbReference type="InterPro" id="IPR005828">
    <property type="entry name" value="MFS_sugar_transport-like"/>
</dbReference>
<keyword evidence="3 5" id="KW-1133">Transmembrane helix</keyword>
<feature type="transmembrane region" description="Helical" evidence="5">
    <location>
        <begin position="104"/>
        <end position="123"/>
    </location>
</feature>
<feature type="transmembrane region" description="Helical" evidence="5">
    <location>
        <begin position="369"/>
        <end position="386"/>
    </location>
</feature>
<comment type="caution">
    <text evidence="7">The sequence shown here is derived from an EMBL/GenBank/DDBJ whole genome shotgun (WGS) entry which is preliminary data.</text>
</comment>
<dbReference type="InterPro" id="IPR005829">
    <property type="entry name" value="Sugar_transporter_CS"/>
</dbReference>
<evidence type="ECO:0000256" key="4">
    <source>
        <dbReference type="ARBA" id="ARBA00023136"/>
    </source>
</evidence>
<feature type="transmembrane region" description="Helical" evidence="5">
    <location>
        <begin position="344"/>
        <end position="363"/>
    </location>
</feature>
<feature type="transmembrane region" description="Helical" evidence="5">
    <location>
        <begin position="434"/>
        <end position="455"/>
    </location>
</feature>
<dbReference type="PANTHER" id="PTHR23508:SF10">
    <property type="entry name" value="CARBOXYLIC ACID TRANSPORTER PROTEIN HOMOLOG"/>
    <property type="match status" value="1"/>
</dbReference>
<name>A0ABN2G0R8_9ACTN</name>
<organism evidence="7 8">
    <name type="scientific">Fodinicola feengrottensis</name>
    <dbReference type="NCBI Taxonomy" id="435914"/>
    <lineage>
        <taxon>Bacteria</taxon>
        <taxon>Bacillati</taxon>
        <taxon>Actinomycetota</taxon>
        <taxon>Actinomycetes</taxon>
        <taxon>Mycobacteriales</taxon>
        <taxon>Fodinicola</taxon>
    </lineage>
</organism>
<reference evidence="7 8" key="1">
    <citation type="journal article" date="2019" name="Int. J. Syst. Evol. Microbiol.">
        <title>The Global Catalogue of Microorganisms (GCM) 10K type strain sequencing project: providing services to taxonomists for standard genome sequencing and annotation.</title>
        <authorList>
            <consortium name="The Broad Institute Genomics Platform"/>
            <consortium name="The Broad Institute Genome Sequencing Center for Infectious Disease"/>
            <person name="Wu L."/>
            <person name="Ma J."/>
        </authorList>
    </citation>
    <scope>NUCLEOTIDE SEQUENCE [LARGE SCALE GENOMIC DNA]</scope>
    <source>
        <strain evidence="7 8">JCM 14718</strain>
    </source>
</reference>
<feature type="domain" description="Major facilitator superfamily (MFS) profile" evidence="6">
    <location>
        <begin position="39"/>
        <end position="459"/>
    </location>
</feature>
<evidence type="ECO:0000313" key="7">
    <source>
        <dbReference type="EMBL" id="GAA1663385.1"/>
    </source>
</evidence>
<evidence type="ECO:0000256" key="5">
    <source>
        <dbReference type="SAM" id="Phobius"/>
    </source>
</evidence>
<dbReference type="RefSeq" id="WP_344307721.1">
    <property type="nucleotide sequence ID" value="NZ_BAAANY010000003.1"/>
</dbReference>
<dbReference type="InterPro" id="IPR020846">
    <property type="entry name" value="MFS_dom"/>
</dbReference>
<comment type="subcellular location">
    <subcellularLocation>
        <location evidence="1">Cell membrane</location>
        <topology evidence="1">Multi-pass membrane protein</topology>
    </subcellularLocation>
</comment>
<feature type="transmembrane region" description="Helical" evidence="5">
    <location>
        <begin position="278"/>
        <end position="298"/>
    </location>
</feature>
<dbReference type="InterPro" id="IPR036259">
    <property type="entry name" value="MFS_trans_sf"/>
</dbReference>
<feature type="transmembrane region" description="Helical" evidence="5">
    <location>
        <begin position="310"/>
        <end position="332"/>
    </location>
</feature>